<evidence type="ECO:0000313" key="2">
    <source>
        <dbReference type="EMBL" id="GCE63600.1"/>
    </source>
</evidence>
<dbReference type="Proteomes" id="UP000324831">
    <property type="component" value="Unassembled WGS sequence"/>
</dbReference>
<name>A0A478FU82_9MOLU</name>
<organism evidence="2 3">
    <name type="scientific">Candidatus Mycoplasma haematohominis</name>
    <dbReference type="NCBI Taxonomy" id="1494318"/>
    <lineage>
        <taxon>Bacteria</taxon>
        <taxon>Bacillati</taxon>
        <taxon>Mycoplasmatota</taxon>
        <taxon>Mollicutes</taxon>
        <taxon>Mycoplasmataceae</taxon>
        <taxon>Mycoplasma</taxon>
    </lineage>
</organism>
<sequence>MPDRQYWAAFLLIWVFTIVFICLAIKDALHFLKYEKFKCYPSKLKIFSKFAAIAILALISEYSIISCLMSDNNLPFLSYFTSISSSVFLISWFLYFFGTKSISFVFRSKRVSFENNVF</sequence>
<feature type="transmembrane region" description="Helical" evidence="1">
    <location>
        <begin position="77"/>
        <end position="97"/>
    </location>
</feature>
<keyword evidence="1" id="KW-0812">Transmembrane</keyword>
<dbReference type="EMBL" id="BIMN01000002">
    <property type="protein sequence ID" value="GCE63600.1"/>
    <property type="molecule type" value="Genomic_DNA"/>
</dbReference>
<feature type="transmembrane region" description="Helical" evidence="1">
    <location>
        <begin position="6"/>
        <end position="25"/>
    </location>
</feature>
<gene>
    <name evidence="2" type="ORF">MHSWG343_05970</name>
</gene>
<keyword evidence="1" id="KW-0472">Membrane</keyword>
<reference evidence="2 3" key="1">
    <citation type="submission" date="2019-01" db="EMBL/GenBank/DDBJ databases">
        <title>Draft genome sequences of Candidatus Mycoplasma haemohominis SWG34-3 identified from a patient with pyrexia, anemia and liver dysfunction.</title>
        <authorList>
            <person name="Sekizuka T."/>
            <person name="Hattori N."/>
            <person name="Katano H."/>
            <person name="Takuma T."/>
            <person name="Ito T."/>
            <person name="Arai N."/>
            <person name="Yanai R."/>
            <person name="Ishii S."/>
            <person name="Miura Y."/>
            <person name="Tokunaga T."/>
            <person name="Watanabe H."/>
            <person name="Nomura N."/>
            <person name="Eguchi J."/>
            <person name="Arai T."/>
            <person name="Hasegawa H."/>
            <person name="Nakamaki T."/>
            <person name="Wakita T."/>
            <person name="Niki Y."/>
            <person name="Kuroda M."/>
        </authorList>
    </citation>
    <scope>NUCLEOTIDE SEQUENCE [LARGE SCALE GENOMIC DNA]</scope>
    <source>
        <strain evidence="2">SWG34-3</strain>
    </source>
</reference>
<comment type="caution">
    <text evidence="2">The sequence shown here is derived from an EMBL/GenBank/DDBJ whole genome shotgun (WGS) entry which is preliminary data.</text>
</comment>
<feature type="transmembrane region" description="Helical" evidence="1">
    <location>
        <begin position="46"/>
        <end position="65"/>
    </location>
</feature>
<keyword evidence="1" id="KW-1133">Transmembrane helix</keyword>
<dbReference type="AlphaFoldDB" id="A0A478FU82"/>
<protein>
    <submittedName>
        <fullName evidence="2">Uncharacterized protein</fullName>
    </submittedName>
</protein>
<evidence type="ECO:0000313" key="3">
    <source>
        <dbReference type="Proteomes" id="UP000324831"/>
    </source>
</evidence>
<evidence type="ECO:0000256" key="1">
    <source>
        <dbReference type="SAM" id="Phobius"/>
    </source>
</evidence>
<accession>A0A478FU82</accession>
<proteinExistence type="predicted"/>